<dbReference type="EMBL" id="LAZR01001555">
    <property type="protein sequence ID" value="KKN42828.1"/>
    <property type="molecule type" value="Genomic_DNA"/>
</dbReference>
<name>A0A0F9TN53_9ZZZZ</name>
<organism evidence="2">
    <name type="scientific">marine sediment metagenome</name>
    <dbReference type="NCBI Taxonomy" id="412755"/>
    <lineage>
        <taxon>unclassified sequences</taxon>
        <taxon>metagenomes</taxon>
        <taxon>ecological metagenomes</taxon>
    </lineage>
</organism>
<gene>
    <name evidence="2" type="ORF">LCGC14_0709600</name>
</gene>
<feature type="compositionally biased region" description="Basic and acidic residues" evidence="1">
    <location>
        <begin position="50"/>
        <end position="67"/>
    </location>
</feature>
<feature type="region of interest" description="Disordered" evidence="1">
    <location>
        <begin position="50"/>
        <end position="74"/>
    </location>
</feature>
<comment type="caution">
    <text evidence="2">The sequence shown here is derived from an EMBL/GenBank/DDBJ whole genome shotgun (WGS) entry which is preliminary data.</text>
</comment>
<proteinExistence type="predicted"/>
<protein>
    <recommendedName>
        <fullName evidence="3">Essential protein Yae1 N-terminal domain-containing protein</fullName>
    </recommendedName>
</protein>
<evidence type="ECO:0008006" key="3">
    <source>
        <dbReference type="Google" id="ProtNLM"/>
    </source>
</evidence>
<reference evidence="2" key="1">
    <citation type="journal article" date="2015" name="Nature">
        <title>Complex archaea that bridge the gap between prokaryotes and eukaryotes.</title>
        <authorList>
            <person name="Spang A."/>
            <person name="Saw J.H."/>
            <person name="Jorgensen S.L."/>
            <person name="Zaremba-Niedzwiedzka K."/>
            <person name="Martijn J."/>
            <person name="Lind A.E."/>
            <person name="van Eijk R."/>
            <person name="Schleper C."/>
            <person name="Guy L."/>
            <person name="Ettema T.J."/>
        </authorList>
    </citation>
    <scope>NUCLEOTIDE SEQUENCE</scope>
</reference>
<dbReference type="AlphaFoldDB" id="A0A0F9TN53"/>
<accession>A0A0F9TN53</accession>
<evidence type="ECO:0000256" key="1">
    <source>
        <dbReference type="SAM" id="MobiDB-lite"/>
    </source>
</evidence>
<evidence type="ECO:0000313" key="2">
    <source>
        <dbReference type="EMBL" id="KKN42828.1"/>
    </source>
</evidence>
<sequence>MPKVYGHVDVEVWCSCGEGLCGQSVGGDGLITIAVCGKCTEVARQEGYEDGFNEGREEGYAHGHQDAVEEQEGE</sequence>